<gene>
    <name evidence="7" type="ORF">IE81DRAFT_322935</name>
</gene>
<dbReference type="STRING" id="1522189.A0A316VZV7"/>
<keyword evidence="8" id="KW-1185">Reference proteome</keyword>
<dbReference type="GeneID" id="37035656"/>
<accession>A0A316VZV7</accession>
<dbReference type="PROSITE" id="PS01340">
    <property type="entry name" value="CORNICHON"/>
    <property type="match status" value="1"/>
</dbReference>
<feature type="transmembrane region" description="Helical" evidence="6">
    <location>
        <begin position="62"/>
        <end position="84"/>
    </location>
</feature>
<comment type="subcellular location">
    <subcellularLocation>
        <location evidence="1">Membrane</location>
        <topology evidence="1">Multi-pass membrane protein</topology>
    </subcellularLocation>
</comment>
<evidence type="ECO:0000313" key="8">
    <source>
        <dbReference type="Proteomes" id="UP000245783"/>
    </source>
</evidence>
<dbReference type="GO" id="GO:0016020">
    <property type="term" value="C:membrane"/>
    <property type="evidence" value="ECO:0007669"/>
    <property type="project" value="UniProtKB-SubCell"/>
</dbReference>
<dbReference type="Proteomes" id="UP000245783">
    <property type="component" value="Unassembled WGS sequence"/>
</dbReference>
<dbReference type="EMBL" id="KZ819374">
    <property type="protein sequence ID" value="PWN43012.1"/>
    <property type="molecule type" value="Genomic_DNA"/>
</dbReference>
<keyword evidence="5 6" id="KW-0472">Membrane</keyword>
<evidence type="ECO:0000256" key="1">
    <source>
        <dbReference type="ARBA" id="ARBA00004141"/>
    </source>
</evidence>
<evidence type="ECO:0000256" key="3">
    <source>
        <dbReference type="ARBA" id="ARBA00022692"/>
    </source>
</evidence>
<evidence type="ECO:0000256" key="4">
    <source>
        <dbReference type="ARBA" id="ARBA00022989"/>
    </source>
</evidence>
<evidence type="ECO:0000256" key="5">
    <source>
        <dbReference type="ARBA" id="ARBA00023136"/>
    </source>
</evidence>
<reference evidence="7 8" key="1">
    <citation type="journal article" date="2018" name="Mol. Biol. Evol.">
        <title>Broad Genomic Sampling Reveals a Smut Pathogenic Ancestry of the Fungal Clade Ustilaginomycotina.</title>
        <authorList>
            <person name="Kijpornyongpan T."/>
            <person name="Mondo S.J."/>
            <person name="Barry K."/>
            <person name="Sandor L."/>
            <person name="Lee J."/>
            <person name="Lipzen A."/>
            <person name="Pangilinan J."/>
            <person name="LaButti K."/>
            <person name="Hainaut M."/>
            <person name="Henrissat B."/>
            <person name="Grigoriev I.V."/>
            <person name="Spatafora J.W."/>
            <person name="Aime M.C."/>
        </authorList>
    </citation>
    <scope>NUCLEOTIDE SEQUENCE [LARGE SCALE GENOMIC DNA]</scope>
    <source>
        <strain evidence="7 8">MCA 4658</strain>
    </source>
</reference>
<organism evidence="7 8">
    <name type="scientific">Ceraceosorus guamensis</name>
    <dbReference type="NCBI Taxonomy" id="1522189"/>
    <lineage>
        <taxon>Eukaryota</taxon>
        <taxon>Fungi</taxon>
        <taxon>Dikarya</taxon>
        <taxon>Basidiomycota</taxon>
        <taxon>Ustilaginomycotina</taxon>
        <taxon>Exobasidiomycetes</taxon>
        <taxon>Ceraceosorales</taxon>
        <taxon>Ceraceosoraceae</taxon>
        <taxon>Ceraceosorus</taxon>
    </lineage>
</organism>
<dbReference type="InParanoid" id="A0A316VZV7"/>
<dbReference type="InterPro" id="IPR033466">
    <property type="entry name" value="Cornichon_conserved"/>
</dbReference>
<proteinExistence type="inferred from homology"/>
<dbReference type="InterPro" id="IPR003377">
    <property type="entry name" value="Cornichon"/>
</dbReference>
<dbReference type="FunCoup" id="A0A316VZV7">
    <property type="interactions" value="451"/>
</dbReference>
<evidence type="ECO:0000256" key="2">
    <source>
        <dbReference type="ARBA" id="ARBA00010095"/>
    </source>
</evidence>
<keyword evidence="4 6" id="KW-1133">Transmembrane helix</keyword>
<dbReference type="PANTHER" id="PTHR12290">
    <property type="entry name" value="CORNICHON-RELATED"/>
    <property type="match status" value="1"/>
</dbReference>
<name>A0A316VZV7_9BASI</name>
<keyword evidence="3 6" id="KW-0812">Transmembrane</keyword>
<dbReference type="AlphaFoldDB" id="A0A316VZV7"/>
<dbReference type="SMART" id="SM01398">
    <property type="entry name" value="Cornichon"/>
    <property type="match status" value="1"/>
</dbReference>
<feature type="transmembrane region" description="Helical" evidence="6">
    <location>
        <begin position="114"/>
        <end position="134"/>
    </location>
</feature>
<comment type="similarity">
    <text evidence="2">Belongs to the cornichon family.</text>
</comment>
<evidence type="ECO:0000313" key="7">
    <source>
        <dbReference type="EMBL" id="PWN43012.1"/>
    </source>
</evidence>
<dbReference type="GO" id="GO:0016192">
    <property type="term" value="P:vesicle-mediated transport"/>
    <property type="evidence" value="ECO:0007669"/>
    <property type="project" value="InterPro"/>
</dbReference>
<protein>
    <submittedName>
        <fullName evidence="7">Putative ERV14</fullName>
    </submittedName>
</protein>
<dbReference type="Pfam" id="PF03311">
    <property type="entry name" value="Cornichon"/>
    <property type="match status" value="1"/>
</dbReference>
<feature type="transmembrane region" description="Helical" evidence="6">
    <location>
        <begin position="7"/>
        <end position="28"/>
    </location>
</feature>
<dbReference type="RefSeq" id="XP_025370172.1">
    <property type="nucleotide sequence ID" value="XM_025513786.1"/>
</dbReference>
<sequence length="139" mass="15997">MTGEGWLFLFAVLLAAGLLFTMVFYIIMFSDLECDYINPIDLCNKLNQFTVPEMIAHGSLTVLFLLCGQWIAFLLNAPLVAYNVNKVMNKNHLLDATEIFRTLSQHKKECFIKLAAYLLFFFYYLFRMIVALIGETSET</sequence>
<evidence type="ECO:0000256" key="6">
    <source>
        <dbReference type="SAM" id="Phobius"/>
    </source>
</evidence>
<dbReference type="OrthoDB" id="434393at2759"/>